<organism evidence="6 7">
    <name type="scientific">Gordonia pseudamarae</name>
    <dbReference type="NCBI Taxonomy" id="2831662"/>
    <lineage>
        <taxon>Bacteria</taxon>
        <taxon>Bacillati</taxon>
        <taxon>Actinomycetota</taxon>
        <taxon>Actinomycetes</taxon>
        <taxon>Mycobacteriales</taxon>
        <taxon>Gordoniaceae</taxon>
        <taxon>Gordonia</taxon>
    </lineage>
</organism>
<dbReference type="InterPro" id="IPR001387">
    <property type="entry name" value="Cro/C1-type_HTH"/>
</dbReference>
<dbReference type="InterPro" id="IPR050807">
    <property type="entry name" value="TransReg_Diox_bact_type"/>
</dbReference>
<evidence type="ECO:0000259" key="5">
    <source>
        <dbReference type="PROSITE" id="PS50943"/>
    </source>
</evidence>
<gene>
    <name evidence="6" type="ORF">GII31_07455</name>
</gene>
<evidence type="ECO:0000256" key="1">
    <source>
        <dbReference type="ARBA" id="ARBA00007227"/>
    </source>
</evidence>
<name>A0ABX6IFX5_9ACTN</name>
<dbReference type="PANTHER" id="PTHR46797">
    <property type="entry name" value="HTH-TYPE TRANSCRIPTIONAL REGULATOR"/>
    <property type="match status" value="1"/>
</dbReference>
<evidence type="ECO:0000256" key="3">
    <source>
        <dbReference type="ARBA" id="ARBA00023125"/>
    </source>
</evidence>
<sequence>MAKLYVGARLRRLRDERGLSQAALARRIELSTSYVNQLENDQRPITVPVLLTLTREFDLGPDYFAADPDARLVADLSDALAAHSESGDVSRAEITELVSRMPAVGRTLVALHRRFTALTAEVESFSTEFAGAPSDTPAQGSVGPRTPMPFEEVRDFFYDHKNYIDTLDVAAEQIFDTHGLSIGGLDLQLARVLSDEFGIGVSITHAGDPAAAGATAKRRFDATTGTVYLAGRLTAGQRAFQLATQLAFLTQSDVFDDILADAENLSPASVPVARIGLAHYFAGALVLPYERFLRAAEANNYDIELLSLGFQVGFETVCHRLSTLQRPSNRGIPFIFVRTDRAGNISKRQSATAFHFSRVGGNCPLWVVHDAFTTPGRIVTQTSQMPDGRSYFWLARTTDEGIGYLTSRKSFAIGLGCDIAHAHKLIYSTGVDLADARTTIPIGAGCKVCDRPACPQRAFPQLGRPIHVDAGISDSIPYRPEHIG</sequence>
<keyword evidence="3" id="KW-0238">DNA-binding</keyword>
<accession>A0ABX6IFX5</accession>
<keyword evidence="2" id="KW-0805">Transcription regulation</keyword>
<dbReference type="InterPro" id="IPR010359">
    <property type="entry name" value="IrrE_HExxH"/>
</dbReference>
<dbReference type="PANTHER" id="PTHR46797:SF23">
    <property type="entry name" value="HTH-TYPE TRANSCRIPTIONAL REGULATOR SUTR"/>
    <property type="match status" value="1"/>
</dbReference>
<dbReference type="PROSITE" id="PS50943">
    <property type="entry name" value="HTH_CROC1"/>
    <property type="match status" value="1"/>
</dbReference>
<proteinExistence type="inferred from homology"/>
<comment type="similarity">
    <text evidence="1">Belongs to the short-chain fatty acyl-CoA assimilation regulator (ScfR) family.</text>
</comment>
<dbReference type="Pfam" id="PF09856">
    <property type="entry name" value="ScfRs"/>
    <property type="match status" value="1"/>
</dbReference>
<evidence type="ECO:0000313" key="6">
    <source>
        <dbReference type="EMBL" id="QHN34758.1"/>
    </source>
</evidence>
<dbReference type="Gene3D" id="1.10.260.40">
    <property type="entry name" value="lambda repressor-like DNA-binding domains"/>
    <property type="match status" value="1"/>
</dbReference>
<keyword evidence="7" id="KW-1185">Reference proteome</keyword>
<evidence type="ECO:0000256" key="2">
    <source>
        <dbReference type="ARBA" id="ARBA00023015"/>
    </source>
</evidence>
<dbReference type="SUPFAM" id="SSF47413">
    <property type="entry name" value="lambda repressor-like DNA-binding domains"/>
    <property type="match status" value="1"/>
</dbReference>
<dbReference type="Proteomes" id="UP001059836">
    <property type="component" value="Chromosome"/>
</dbReference>
<feature type="domain" description="HTH cro/C1-type" evidence="5">
    <location>
        <begin position="10"/>
        <end position="64"/>
    </location>
</feature>
<dbReference type="CDD" id="cd00093">
    <property type="entry name" value="HTH_XRE"/>
    <property type="match status" value="1"/>
</dbReference>
<dbReference type="EMBL" id="CP045809">
    <property type="protein sequence ID" value="QHN34758.1"/>
    <property type="molecule type" value="Genomic_DNA"/>
</dbReference>
<dbReference type="RefSeq" id="WP_260840367.1">
    <property type="nucleotide sequence ID" value="NZ_CP045809.1"/>
</dbReference>
<reference evidence="6" key="1">
    <citation type="journal article" date="2021" name="Nat. Microbiol.">
        <title>Cocultivation of an ultrasmall environmental parasitic bacterium with lytic ability against bacteria associated with wastewater foams.</title>
        <authorList>
            <person name="Batinovic S."/>
            <person name="Rose J.J.A."/>
            <person name="Ratcliffe J."/>
            <person name="Seviour R.J."/>
            <person name="Petrovski S."/>
        </authorList>
    </citation>
    <scope>NUCLEOTIDE SEQUENCE</scope>
    <source>
        <strain evidence="6">CON9</strain>
    </source>
</reference>
<dbReference type="PIRSF" id="PIRSF019251">
    <property type="entry name" value="Rv0465c"/>
    <property type="match status" value="1"/>
</dbReference>
<dbReference type="InterPro" id="IPR010982">
    <property type="entry name" value="Lambda_DNA-bd_dom_sf"/>
</dbReference>
<dbReference type="Pfam" id="PF01381">
    <property type="entry name" value="HTH_3"/>
    <property type="match status" value="1"/>
</dbReference>
<dbReference type="InterPro" id="IPR026281">
    <property type="entry name" value="HTH_RamB"/>
</dbReference>
<evidence type="ECO:0000313" key="7">
    <source>
        <dbReference type="Proteomes" id="UP001059836"/>
    </source>
</evidence>
<dbReference type="SMART" id="SM00530">
    <property type="entry name" value="HTH_XRE"/>
    <property type="match status" value="1"/>
</dbReference>
<dbReference type="Pfam" id="PF06114">
    <property type="entry name" value="Peptidase_M78"/>
    <property type="match status" value="1"/>
</dbReference>
<evidence type="ECO:0000256" key="4">
    <source>
        <dbReference type="ARBA" id="ARBA00023163"/>
    </source>
</evidence>
<dbReference type="InterPro" id="IPR018653">
    <property type="entry name" value="ScfR_C"/>
</dbReference>
<protein>
    <submittedName>
        <fullName evidence="6">Helix-turn-helix domain-containing protein</fullName>
    </submittedName>
</protein>
<keyword evidence="4" id="KW-0804">Transcription</keyword>